<dbReference type="GO" id="GO:0071973">
    <property type="term" value="P:bacterial-type flagellum-dependent cell motility"/>
    <property type="evidence" value="ECO:0007669"/>
    <property type="project" value="TreeGrafter"/>
</dbReference>
<evidence type="ECO:0000313" key="9">
    <source>
        <dbReference type="Proteomes" id="UP000240419"/>
    </source>
</evidence>
<evidence type="ECO:0000256" key="2">
    <source>
        <dbReference type="ARBA" id="ARBA00011255"/>
    </source>
</evidence>
<dbReference type="Gene3D" id="3.30.70.2120">
    <property type="match status" value="1"/>
</dbReference>
<dbReference type="Proteomes" id="UP000240419">
    <property type="component" value="Unassembled WGS sequence"/>
</dbReference>
<dbReference type="EMBL" id="PXZM01000008">
    <property type="protein sequence ID" value="PSJ98363.1"/>
    <property type="molecule type" value="Genomic_DNA"/>
</dbReference>
<keyword evidence="5" id="KW-0964">Secreted</keyword>
<comment type="function">
    <text evidence="5">Required for morphogenesis and for the elongation of the flagellar filament by facilitating polymerization of the flagellin monomers at the tip of growing filament. Forms a capping structure, which prevents flagellin subunits (transported through the central channel of the flagellum) from leaking out without polymerization at the distal end.</text>
</comment>
<dbReference type="AlphaFoldDB" id="A0A2P7VGK7"/>
<feature type="domain" description="Flagellar hook-associated protein 2 N-terminal" evidence="6">
    <location>
        <begin position="10"/>
        <end position="105"/>
    </location>
</feature>
<dbReference type="RefSeq" id="WP_106838066.1">
    <property type="nucleotide sequence ID" value="NZ_JBCNIW010000006.1"/>
</dbReference>
<dbReference type="OrthoDB" id="9776025at2"/>
<keyword evidence="8" id="KW-0969">Cilium</keyword>
<keyword evidence="4 5" id="KW-0975">Bacterial flagellum</keyword>
<dbReference type="PANTHER" id="PTHR30288">
    <property type="entry name" value="FLAGELLAR CAP/ASSEMBLY PROTEIN FLID"/>
    <property type="match status" value="1"/>
</dbReference>
<feature type="coiled-coil region" evidence="5">
    <location>
        <begin position="446"/>
        <end position="473"/>
    </location>
</feature>
<keyword evidence="3 5" id="KW-0175">Coiled coil</keyword>
<gene>
    <name evidence="8" type="ORF">C7R93_06630</name>
</gene>
<dbReference type="Pfam" id="PF07195">
    <property type="entry name" value="FliD_C"/>
    <property type="match status" value="1"/>
</dbReference>
<dbReference type="GO" id="GO:0005576">
    <property type="term" value="C:extracellular region"/>
    <property type="evidence" value="ECO:0007669"/>
    <property type="project" value="UniProtKB-SubCell"/>
</dbReference>
<feature type="domain" description="Flagellar hook-associated protein 2 C-terminal" evidence="7">
    <location>
        <begin position="220"/>
        <end position="489"/>
    </location>
</feature>
<comment type="caution">
    <text evidence="8">The sequence shown here is derived from an EMBL/GenBank/DDBJ whole genome shotgun (WGS) entry which is preliminary data.</text>
</comment>
<dbReference type="Pfam" id="PF02465">
    <property type="entry name" value="FliD_N"/>
    <property type="match status" value="1"/>
</dbReference>
<dbReference type="Pfam" id="PF07196">
    <property type="entry name" value="Flagellin_IN"/>
    <property type="match status" value="1"/>
</dbReference>
<keyword evidence="8" id="KW-0966">Cell projection</keyword>
<evidence type="ECO:0000259" key="6">
    <source>
        <dbReference type="Pfam" id="PF02465"/>
    </source>
</evidence>
<dbReference type="GO" id="GO:0009424">
    <property type="term" value="C:bacterial-type flagellum hook"/>
    <property type="evidence" value="ECO:0007669"/>
    <property type="project" value="UniProtKB-UniRule"/>
</dbReference>
<dbReference type="PANTHER" id="PTHR30288:SF0">
    <property type="entry name" value="FLAGELLAR HOOK-ASSOCIATED PROTEIN 2"/>
    <property type="match status" value="1"/>
</dbReference>
<comment type="subcellular location">
    <subcellularLocation>
        <location evidence="5">Secreted</location>
    </subcellularLocation>
    <subcellularLocation>
        <location evidence="5">Bacterial flagellum</location>
    </subcellularLocation>
</comment>
<proteinExistence type="inferred from homology"/>
<dbReference type="InterPro" id="IPR010810">
    <property type="entry name" value="Flagellin_hook_IN_motif"/>
</dbReference>
<keyword evidence="8" id="KW-0282">Flagellum</keyword>
<accession>A0A2P7VGK7</accession>
<comment type="similarity">
    <text evidence="1 5">Belongs to the FliD family.</text>
</comment>
<dbReference type="GO" id="GO:0007155">
    <property type="term" value="P:cell adhesion"/>
    <property type="evidence" value="ECO:0007669"/>
    <property type="project" value="InterPro"/>
</dbReference>
<reference evidence="8 9" key="1">
    <citation type="submission" date="2018-03" db="EMBL/GenBank/DDBJ databases">
        <title>Brevisbacillus phylogenomics.</title>
        <authorList>
            <person name="Dunlap C."/>
        </authorList>
    </citation>
    <scope>NUCLEOTIDE SEQUENCE [LARGE SCALE GENOMIC DNA]</scope>
    <source>
        <strain evidence="8 9">NRRL NRS-1210</strain>
    </source>
</reference>
<comment type="subunit">
    <text evidence="2 5">Homopentamer.</text>
</comment>
<evidence type="ECO:0000313" key="8">
    <source>
        <dbReference type="EMBL" id="PSJ98363.1"/>
    </source>
</evidence>
<protein>
    <recommendedName>
        <fullName evidence="5">Flagellar hook-associated protein 2</fullName>
        <shortName evidence="5">HAP2</shortName>
    </recommendedName>
    <alternativeName>
        <fullName evidence="5">Flagellar cap protein</fullName>
    </alternativeName>
</protein>
<evidence type="ECO:0000256" key="1">
    <source>
        <dbReference type="ARBA" id="ARBA00009764"/>
    </source>
</evidence>
<name>A0A2P7VGK7_9BACL</name>
<evidence type="ECO:0000256" key="5">
    <source>
        <dbReference type="RuleBase" id="RU362066"/>
    </source>
</evidence>
<sequence length="502" mass="55179">MGIRLSGMASGMNTEQMIKDLMKAQREPVNRLQRNKYSTEWKRDAYRDINTLFADMQNSLKNLRMASSFNKKVAASENDSVATAKVVGKPSLSSYTIEVQDLAKAGTPSRAEFNTGVTDPKSPIGGTDFTMTIGKDTNGDGTVDNNDAAGIPISLSATDTLENVIAKINNTNTGVKASFFNNKLVLTSEDGKQFKVEASTVNNLNIGSSTASTPGTVGTPAKFKINGVEYTSPTNSLTFDGMEINLKQANVGAPVVINTKTDEDAVYTMVKDFVDKYNAIIETVNKKISEPKYKGYQPLLDEEKEALPEKTVEKMENMARSGTLLRDPILTSGLHELRRAISTPLQAAGINKSMDTLSEIGIGGPPNGKYAYQENGKLYINETKLRESIRNNGEDVLKLFTNYSDNSNAATKYNESGVAERLYGQVKQVIDKITEQAGAVGSAFDNSNLSKKLKQTDDEINRWEDRLKLIEDRYWKQFSAMEKAMSKSQSQGSWFAQMLGQR</sequence>
<dbReference type="InterPro" id="IPR010809">
    <property type="entry name" value="FliD_C"/>
</dbReference>
<organism evidence="8 9">
    <name type="scientific">Brevibacillus fortis</name>
    <dbReference type="NCBI Taxonomy" id="2126352"/>
    <lineage>
        <taxon>Bacteria</taxon>
        <taxon>Bacillati</taxon>
        <taxon>Bacillota</taxon>
        <taxon>Bacilli</taxon>
        <taxon>Bacillales</taxon>
        <taxon>Paenibacillaceae</taxon>
        <taxon>Brevibacillus</taxon>
    </lineage>
</organism>
<evidence type="ECO:0000256" key="4">
    <source>
        <dbReference type="ARBA" id="ARBA00023143"/>
    </source>
</evidence>
<keyword evidence="9" id="KW-1185">Reference proteome</keyword>
<dbReference type="InterPro" id="IPR040026">
    <property type="entry name" value="FliD"/>
</dbReference>
<evidence type="ECO:0000256" key="3">
    <source>
        <dbReference type="ARBA" id="ARBA00023054"/>
    </source>
</evidence>
<dbReference type="GO" id="GO:0009421">
    <property type="term" value="C:bacterial-type flagellum filament cap"/>
    <property type="evidence" value="ECO:0007669"/>
    <property type="project" value="InterPro"/>
</dbReference>
<dbReference type="InterPro" id="IPR003481">
    <property type="entry name" value="FliD_N"/>
</dbReference>
<evidence type="ECO:0000259" key="7">
    <source>
        <dbReference type="Pfam" id="PF07195"/>
    </source>
</evidence>